<dbReference type="InterPro" id="IPR013324">
    <property type="entry name" value="RNA_pol_sigma_r3/r4-like"/>
</dbReference>
<dbReference type="PANTHER" id="PTHR43133:SF62">
    <property type="entry name" value="RNA POLYMERASE SIGMA FACTOR SIGZ"/>
    <property type="match status" value="1"/>
</dbReference>
<dbReference type="PANTHER" id="PTHR43133">
    <property type="entry name" value="RNA POLYMERASE ECF-TYPE SIGMA FACTO"/>
    <property type="match status" value="1"/>
</dbReference>
<feature type="domain" description="RNA polymerase sigma factor 70 region 4 type 2" evidence="7">
    <location>
        <begin position="106"/>
        <end position="152"/>
    </location>
</feature>
<protein>
    <recommendedName>
        <fullName evidence="5">RNA polymerase sigma factor SigZ</fullName>
    </recommendedName>
</protein>
<dbReference type="SUPFAM" id="SSF88946">
    <property type="entry name" value="Sigma2 domain of RNA polymerase sigma factors"/>
    <property type="match status" value="1"/>
</dbReference>
<dbReference type="InterPro" id="IPR039425">
    <property type="entry name" value="RNA_pol_sigma-70-like"/>
</dbReference>
<dbReference type="GO" id="GO:0006352">
    <property type="term" value="P:DNA-templated transcription initiation"/>
    <property type="evidence" value="ECO:0007669"/>
    <property type="project" value="InterPro"/>
</dbReference>
<dbReference type="InterPro" id="IPR014304">
    <property type="entry name" value="RNA_pol_sigma-Z"/>
</dbReference>
<accession>A0A3Q9FUZ2</accession>
<reference evidence="8 9" key="1">
    <citation type="submission" date="2018-12" db="EMBL/GenBank/DDBJ databases">
        <title>Flammeovirga pectinis sp. nov., isolated from the gut of the Korean scallop, Patinopecten yessoensis.</title>
        <authorList>
            <person name="Bae J.-W."/>
            <person name="Jeong Y.-S."/>
            <person name="Kang W."/>
        </authorList>
    </citation>
    <scope>NUCLEOTIDE SEQUENCE [LARGE SCALE GENOMIC DNA]</scope>
    <source>
        <strain evidence="8 9">L12M1</strain>
    </source>
</reference>
<dbReference type="InterPro" id="IPR013325">
    <property type="entry name" value="RNA_pol_sigma_r2"/>
</dbReference>
<dbReference type="NCBIfam" id="TIGR02937">
    <property type="entry name" value="sigma70-ECF"/>
    <property type="match status" value="1"/>
</dbReference>
<dbReference type="InterPro" id="IPR013249">
    <property type="entry name" value="RNA_pol_sigma70_r4_t2"/>
</dbReference>
<evidence type="ECO:0000256" key="4">
    <source>
        <dbReference type="ARBA" id="ARBA00023163"/>
    </source>
</evidence>
<evidence type="ECO:0000259" key="7">
    <source>
        <dbReference type="Pfam" id="PF08281"/>
    </source>
</evidence>
<sequence length="181" mass="21078">MMNTNEIWRQFKDELLGFIKSKVNDDALAEDILQEIFIKIHQKKNSLTNNQKLQSWVYQITRNAIIDHYRKKKNSITDINALNLPQETEEDSASFVACTECVKPFILELPEIYKDVLLKVTYTKMSQKEYAENIGITYPTVKARIQRGREKLKTSFENCCKIIDGEFIERKISCSSGCKNK</sequence>
<evidence type="ECO:0000313" key="8">
    <source>
        <dbReference type="EMBL" id="AZQ65163.1"/>
    </source>
</evidence>
<dbReference type="InterPro" id="IPR014284">
    <property type="entry name" value="RNA_pol_sigma-70_dom"/>
</dbReference>
<name>A0A3Q9FUZ2_9BACT</name>
<gene>
    <name evidence="8" type="primary">sigZ</name>
    <name evidence="8" type="ORF">EI427_23405</name>
</gene>
<dbReference type="Proteomes" id="UP000267268">
    <property type="component" value="Chromosome 2"/>
</dbReference>
<organism evidence="8 9">
    <name type="scientific">Flammeovirga pectinis</name>
    <dbReference type="NCBI Taxonomy" id="2494373"/>
    <lineage>
        <taxon>Bacteria</taxon>
        <taxon>Pseudomonadati</taxon>
        <taxon>Bacteroidota</taxon>
        <taxon>Cytophagia</taxon>
        <taxon>Cytophagales</taxon>
        <taxon>Flammeovirgaceae</taxon>
        <taxon>Flammeovirga</taxon>
    </lineage>
</organism>
<keyword evidence="2" id="KW-0805">Transcription regulation</keyword>
<dbReference type="InterPro" id="IPR036388">
    <property type="entry name" value="WH-like_DNA-bd_sf"/>
</dbReference>
<dbReference type="SUPFAM" id="SSF88659">
    <property type="entry name" value="Sigma3 and sigma4 domains of RNA polymerase sigma factors"/>
    <property type="match status" value="1"/>
</dbReference>
<dbReference type="Gene3D" id="1.10.1740.10">
    <property type="match status" value="1"/>
</dbReference>
<evidence type="ECO:0000256" key="5">
    <source>
        <dbReference type="NCBIfam" id="TIGR02959"/>
    </source>
</evidence>
<evidence type="ECO:0000313" key="9">
    <source>
        <dbReference type="Proteomes" id="UP000267268"/>
    </source>
</evidence>
<feature type="domain" description="RNA polymerase sigma-70 region 2" evidence="6">
    <location>
        <begin position="8"/>
        <end position="73"/>
    </location>
</feature>
<evidence type="ECO:0000256" key="3">
    <source>
        <dbReference type="ARBA" id="ARBA00023082"/>
    </source>
</evidence>
<dbReference type="Pfam" id="PF04542">
    <property type="entry name" value="Sigma70_r2"/>
    <property type="match status" value="1"/>
</dbReference>
<proteinExistence type="inferred from homology"/>
<evidence type="ECO:0000259" key="6">
    <source>
        <dbReference type="Pfam" id="PF04542"/>
    </source>
</evidence>
<dbReference type="InterPro" id="IPR007627">
    <property type="entry name" value="RNA_pol_sigma70_r2"/>
</dbReference>
<dbReference type="KEGG" id="fll:EI427_23405"/>
<evidence type="ECO:0000256" key="1">
    <source>
        <dbReference type="ARBA" id="ARBA00010641"/>
    </source>
</evidence>
<evidence type="ECO:0000256" key="2">
    <source>
        <dbReference type="ARBA" id="ARBA00023015"/>
    </source>
</evidence>
<dbReference type="RefSeq" id="WP_126619610.1">
    <property type="nucleotide sequence ID" value="NZ_CP034563.1"/>
</dbReference>
<keyword evidence="9" id="KW-1185">Reference proteome</keyword>
<dbReference type="GO" id="GO:0016987">
    <property type="term" value="F:sigma factor activity"/>
    <property type="evidence" value="ECO:0007669"/>
    <property type="project" value="UniProtKB-KW"/>
</dbReference>
<dbReference type="OrthoDB" id="9780326at2"/>
<dbReference type="Gene3D" id="1.10.10.10">
    <property type="entry name" value="Winged helix-like DNA-binding domain superfamily/Winged helix DNA-binding domain"/>
    <property type="match status" value="1"/>
</dbReference>
<dbReference type="EMBL" id="CP034563">
    <property type="protein sequence ID" value="AZQ65163.1"/>
    <property type="molecule type" value="Genomic_DNA"/>
</dbReference>
<dbReference type="AlphaFoldDB" id="A0A3Q9FUZ2"/>
<comment type="similarity">
    <text evidence="1">Belongs to the sigma-70 factor family. ECF subfamily.</text>
</comment>
<keyword evidence="3" id="KW-0731">Sigma factor</keyword>
<keyword evidence="4" id="KW-0804">Transcription</keyword>
<dbReference type="NCBIfam" id="TIGR02959">
    <property type="entry name" value="SigZ"/>
    <property type="match status" value="1"/>
</dbReference>
<dbReference type="GO" id="GO:0003677">
    <property type="term" value="F:DNA binding"/>
    <property type="evidence" value="ECO:0007669"/>
    <property type="project" value="InterPro"/>
</dbReference>
<dbReference type="Pfam" id="PF08281">
    <property type="entry name" value="Sigma70_r4_2"/>
    <property type="match status" value="1"/>
</dbReference>